<protein>
    <submittedName>
        <fullName evidence="1">Uncharacterized protein</fullName>
    </submittedName>
</protein>
<reference evidence="1 2" key="1">
    <citation type="submission" date="2007-08" db="EMBL/GenBank/DDBJ databases">
        <title>Draft genome sequence of Clostridium leptum (DSM 753).</title>
        <authorList>
            <person name="Sudarsanam P."/>
            <person name="Ley R."/>
            <person name="Guruge J."/>
            <person name="Turnbaugh P.J."/>
            <person name="Mahowald M."/>
            <person name="Liep D."/>
            <person name="Gordon J."/>
        </authorList>
    </citation>
    <scope>NUCLEOTIDE SEQUENCE [LARGE SCALE GENOMIC DNA]</scope>
    <source>
        <strain evidence="1 2">DSM 753</strain>
    </source>
</reference>
<accession>A7VVI0</accession>
<name>A7VVI0_9FIRM</name>
<dbReference type="HOGENOM" id="CLU_3166479_0_0_9"/>
<dbReference type="Proteomes" id="UP000003490">
    <property type="component" value="Unassembled WGS sequence"/>
</dbReference>
<evidence type="ECO:0000313" key="1">
    <source>
        <dbReference type="EMBL" id="EDO60981.1"/>
    </source>
</evidence>
<dbReference type="AlphaFoldDB" id="A7VVI0"/>
<gene>
    <name evidence="1" type="ORF">CLOLEP_02593</name>
</gene>
<proteinExistence type="predicted"/>
<reference evidence="1 2" key="2">
    <citation type="submission" date="2007-08" db="EMBL/GenBank/DDBJ databases">
        <authorList>
            <person name="Fulton L."/>
            <person name="Clifton S."/>
            <person name="Fulton B."/>
            <person name="Xu J."/>
            <person name="Minx P."/>
            <person name="Pepin K.H."/>
            <person name="Johnson M."/>
            <person name="Thiruvilangam P."/>
            <person name="Bhonagiri V."/>
            <person name="Nash W.E."/>
            <person name="Wang C."/>
            <person name="Mardis E.R."/>
            <person name="Wilson R.K."/>
        </authorList>
    </citation>
    <scope>NUCLEOTIDE SEQUENCE [LARGE SCALE GENOMIC DNA]</scope>
    <source>
        <strain evidence="1 2">DSM 753</strain>
    </source>
</reference>
<dbReference type="EMBL" id="ABCB02000019">
    <property type="protein sequence ID" value="EDO60981.1"/>
    <property type="molecule type" value="Genomic_DNA"/>
</dbReference>
<organism evidence="1 2">
    <name type="scientific">[Clostridium] leptum DSM 753</name>
    <dbReference type="NCBI Taxonomy" id="428125"/>
    <lineage>
        <taxon>Bacteria</taxon>
        <taxon>Bacillati</taxon>
        <taxon>Bacillota</taxon>
        <taxon>Clostridia</taxon>
        <taxon>Eubacteriales</taxon>
        <taxon>Oscillospiraceae</taxon>
        <taxon>Oscillospiraceae incertae sedis</taxon>
    </lineage>
</organism>
<sequence>MFEIRFSFRPTNGATARKAALLSTFQILFMTKTILPALTPLTGVFSE</sequence>
<evidence type="ECO:0000313" key="2">
    <source>
        <dbReference type="Proteomes" id="UP000003490"/>
    </source>
</evidence>
<comment type="caution">
    <text evidence="1">The sequence shown here is derived from an EMBL/GenBank/DDBJ whole genome shotgun (WGS) entry which is preliminary data.</text>
</comment>